<dbReference type="Gene3D" id="2.60.40.760">
    <property type="entry name" value="Expansin, cellulose-binding-like domain"/>
    <property type="match status" value="1"/>
</dbReference>
<dbReference type="GO" id="GO:0009664">
    <property type="term" value="P:plant-type cell wall organization"/>
    <property type="evidence" value="ECO:0007669"/>
    <property type="project" value="InterPro"/>
</dbReference>
<dbReference type="AlphaFoldDB" id="A0A7J0DPD6"/>
<name>A0A7J0DPD6_9ERIC</name>
<dbReference type="PRINTS" id="PR01226">
    <property type="entry name" value="EXPANSIN"/>
</dbReference>
<evidence type="ECO:0000313" key="4">
    <source>
        <dbReference type="Proteomes" id="UP000585474"/>
    </source>
</evidence>
<reference evidence="4" key="1">
    <citation type="submission" date="2019-07" db="EMBL/GenBank/DDBJ databases">
        <title>De Novo Assembly of kiwifruit Actinidia rufa.</title>
        <authorList>
            <person name="Sugita-Konishi S."/>
            <person name="Sato K."/>
            <person name="Mori E."/>
            <person name="Abe Y."/>
            <person name="Kisaki G."/>
            <person name="Hamano K."/>
            <person name="Suezawa K."/>
            <person name="Otani M."/>
            <person name="Fukuda T."/>
            <person name="Manabe T."/>
            <person name="Gomi K."/>
            <person name="Tabuchi M."/>
            <person name="Akimitsu K."/>
            <person name="Kataoka I."/>
        </authorList>
    </citation>
    <scope>NUCLEOTIDE SEQUENCE [LARGE SCALE GENOMIC DNA]</scope>
    <source>
        <strain evidence="4">cv. Fuchu</strain>
    </source>
</reference>
<evidence type="ECO:0000313" key="3">
    <source>
        <dbReference type="EMBL" id="GFS39466.1"/>
    </source>
</evidence>
<comment type="function">
    <text evidence="1">Causes loosening and extension of plant cell walls by disrupting non-covalent bonding between cellulose microfibrils and matrix glucans. No enzymatic activity has been found.</text>
</comment>
<keyword evidence="1" id="KW-0134">Cell wall</keyword>
<dbReference type="SUPFAM" id="SSF49590">
    <property type="entry name" value="PHL pollen allergen"/>
    <property type="match status" value="1"/>
</dbReference>
<keyword evidence="1" id="KW-0964">Secreted</keyword>
<dbReference type="PANTHER" id="PTHR31867">
    <property type="entry name" value="EXPANSIN-A15"/>
    <property type="match status" value="1"/>
</dbReference>
<dbReference type="EMBL" id="BJWL01000333">
    <property type="protein sequence ID" value="GFS39466.1"/>
    <property type="molecule type" value="Genomic_DNA"/>
</dbReference>
<dbReference type="Proteomes" id="UP000585474">
    <property type="component" value="Unassembled WGS sequence"/>
</dbReference>
<dbReference type="Pfam" id="PF01357">
    <property type="entry name" value="Expansin_C"/>
    <property type="match status" value="1"/>
</dbReference>
<feature type="domain" description="Expansin-like CBD" evidence="2">
    <location>
        <begin position="54"/>
        <end position="133"/>
    </location>
</feature>
<sequence length="138" mass="15321">MLCNPYEHSNGFGTTETWGMKESIALRAPNNPRLYKIKCRKEGGIRFTVDGSGIFMSVLISNVAGAGDVAEVKIKGSRTGWLPMGRNWGQNWHINTDLKNQPLAFEVTNSDGVTLTSYNVAPTNWNYGQTFEGKQFES</sequence>
<organism evidence="3 4">
    <name type="scientific">Actinidia rufa</name>
    <dbReference type="NCBI Taxonomy" id="165716"/>
    <lineage>
        <taxon>Eukaryota</taxon>
        <taxon>Viridiplantae</taxon>
        <taxon>Streptophyta</taxon>
        <taxon>Embryophyta</taxon>
        <taxon>Tracheophyta</taxon>
        <taxon>Spermatophyta</taxon>
        <taxon>Magnoliopsida</taxon>
        <taxon>eudicotyledons</taxon>
        <taxon>Gunneridae</taxon>
        <taxon>Pentapetalae</taxon>
        <taxon>asterids</taxon>
        <taxon>Ericales</taxon>
        <taxon>Actinidiaceae</taxon>
        <taxon>Actinidia</taxon>
    </lineage>
</organism>
<dbReference type="InterPro" id="IPR036749">
    <property type="entry name" value="Expansin_CBD_sf"/>
</dbReference>
<dbReference type="InterPro" id="IPR007118">
    <property type="entry name" value="Expan_Lol_pI"/>
</dbReference>
<gene>
    <name evidence="3" type="ORF">Acr_00g0063170</name>
</gene>
<keyword evidence="4" id="KW-1185">Reference proteome</keyword>
<dbReference type="PRINTS" id="PR01225">
    <property type="entry name" value="EXPANSNFAMLY"/>
</dbReference>
<keyword evidence="1" id="KW-0961">Cell wall biogenesis/degradation</keyword>
<dbReference type="InterPro" id="IPR007117">
    <property type="entry name" value="Expansin_CBD"/>
</dbReference>
<accession>A0A7J0DPD6</accession>
<evidence type="ECO:0000259" key="2">
    <source>
        <dbReference type="PROSITE" id="PS50843"/>
    </source>
</evidence>
<comment type="subcellular location">
    <subcellularLocation>
        <location evidence="1">Secreted</location>
        <location evidence="1">Cell wall</location>
    </subcellularLocation>
    <subcellularLocation>
        <location evidence="1">Membrane</location>
        <topology evidence="1">Peripheral membrane protein</topology>
    </subcellularLocation>
</comment>
<dbReference type="GO" id="GO:0016020">
    <property type="term" value="C:membrane"/>
    <property type="evidence" value="ECO:0007669"/>
    <property type="project" value="UniProtKB-SubCell"/>
</dbReference>
<dbReference type="OrthoDB" id="5823761at2759"/>
<protein>
    <recommendedName>
        <fullName evidence="1">Expansin</fullName>
    </recommendedName>
</protein>
<dbReference type="InterPro" id="IPR002963">
    <property type="entry name" value="Expansin"/>
</dbReference>
<comment type="similarity">
    <text evidence="1">Belongs to the expansin family. Expansin A subfamily.</text>
</comment>
<dbReference type="GO" id="GO:0005576">
    <property type="term" value="C:extracellular region"/>
    <property type="evidence" value="ECO:0007669"/>
    <property type="project" value="InterPro"/>
</dbReference>
<proteinExistence type="inferred from homology"/>
<comment type="caution">
    <text evidence="3">The sequence shown here is derived from an EMBL/GenBank/DDBJ whole genome shotgun (WGS) entry which is preliminary data.</text>
</comment>
<evidence type="ECO:0000256" key="1">
    <source>
        <dbReference type="RuleBase" id="RU365023"/>
    </source>
</evidence>
<dbReference type="PROSITE" id="PS50843">
    <property type="entry name" value="EXPANSIN_CBD"/>
    <property type="match status" value="1"/>
</dbReference>